<sequence length="79" mass="8841">MSHRTRGGGAIIQDPPYFARFRHRTIEPRSISRLTVGSISSRSVVRMRKCALRTHACLIANGIRETVQNIYASSSDRGL</sequence>
<dbReference type="AlphaFoldDB" id="K5ULC6"/>
<dbReference type="Proteomes" id="UP000008370">
    <property type="component" value="Unassembled WGS sequence"/>
</dbReference>
<organism evidence="1 2">
    <name type="scientific">Phanerochaete carnosa (strain HHB-10118-sp)</name>
    <name type="common">White-rot fungus</name>
    <name type="synonym">Peniophora carnosa</name>
    <dbReference type="NCBI Taxonomy" id="650164"/>
    <lineage>
        <taxon>Eukaryota</taxon>
        <taxon>Fungi</taxon>
        <taxon>Dikarya</taxon>
        <taxon>Basidiomycota</taxon>
        <taxon>Agaricomycotina</taxon>
        <taxon>Agaricomycetes</taxon>
        <taxon>Polyporales</taxon>
        <taxon>Phanerochaetaceae</taxon>
        <taxon>Phanerochaete</taxon>
    </lineage>
</organism>
<dbReference type="GeneID" id="18918647"/>
<name>K5ULC6_PHACS</name>
<protein>
    <submittedName>
        <fullName evidence="1">Uncharacterized protein</fullName>
    </submittedName>
</protein>
<proteinExistence type="predicted"/>
<dbReference type="HOGENOM" id="CLU_2606784_0_0_1"/>
<dbReference type="InParanoid" id="K5ULC6"/>
<gene>
    <name evidence="1" type="ORF">PHACADRAFT_263758</name>
</gene>
<evidence type="ECO:0000313" key="1">
    <source>
        <dbReference type="EMBL" id="EKM50456.1"/>
    </source>
</evidence>
<dbReference type="KEGG" id="pco:PHACADRAFT_263758"/>
<reference evidence="1 2" key="1">
    <citation type="journal article" date="2012" name="BMC Genomics">
        <title>Comparative genomics of the white-rot fungi, Phanerochaete carnosa and P. chrysosporium, to elucidate the genetic basis of the distinct wood types they colonize.</title>
        <authorList>
            <person name="Suzuki H."/>
            <person name="MacDonald J."/>
            <person name="Syed K."/>
            <person name="Salamov A."/>
            <person name="Hori C."/>
            <person name="Aerts A."/>
            <person name="Henrissat B."/>
            <person name="Wiebenga A."/>
            <person name="vanKuyk P.A."/>
            <person name="Barry K."/>
            <person name="Lindquist E."/>
            <person name="LaButti K."/>
            <person name="Lapidus A."/>
            <person name="Lucas S."/>
            <person name="Coutinho P."/>
            <person name="Gong Y."/>
            <person name="Samejima M."/>
            <person name="Mahadevan R."/>
            <person name="Abou-Zaid M."/>
            <person name="de Vries R.P."/>
            <person name="Igarashi K."/>
            <person name="Yadav J.S."/>
            <person name="Grigoriev I.V."/>
            <person name="Master E.R."/>
        </authorList>
    </citation>
    <scope>NUCLEOTIDE SEQUENCE [LARGE SCALE GENOMIC DNA]</scope>
    <source>
        <strain evidence="1 2">HHB-10118-sp</strain>
    </source>
</reference>
<accession>K5ULC6</accession>
<evidence type="ECO:0000313" key="2">
    <source>
        <dbReference type="Proteomes" id="UP000008370"/>
    </source>
</evidence>
<dbReference type="RefSeq" id="XP_007400728.1">
    <property type="nucleotide sequence ID" value="XM_007400666.1"/>
</dbReference>
<keyword evidence="2" id="KW-1185">Reference proteome</keyword>
<dbReference type="EMBL" id="JH930478">
    <property type="protein sequence ID" value="EKM50456.1"/>
    <property type="molecule type" value="Genomic_DNA"/>
</dbReference>